<organism evidence="2 3">
    <name type="scientific">Planococcus antarcticus DSM 14505</name>
    <dbReference type="NCBI Taxonomy" id="1185653"/>
    <lineage>
        <taxon>Bacteria</taxon>
        <taxon>Bacillati</taxon>
        <taxon>Bacillota</taxon>
        <taxon>Bacilli</taxon>
        <taxon>Bacillales</taxon>
        <taxon>Caryophanaceae</taxon>
        <taxon>Planococcus</taxon>
    </lineage>
</organism>
<dbReference type="EMBL" id="AJYB01000094">
    <property type="protein sequence ID" value="EIM05076.1"/>
    <property type="molecule type" value="Genomic_DNA"/>
</dbReference>
<dbReference type="Proteomes" id="UP000092661">
    <property type="component" value="Chromosome"/>
</dbReference>
<evidence type="ECO:0000313" key="3">
    <source>
        <dbReference type="Proteomes" id="UP000004725"/>
    </source>
</evidence>
<reference evidence="2 3" key="1">
    <citation type="journal article" date="2012" name="J. Bacteriol.">
        <title>Genome Sequence of the Antarctic Psychrophile Bacterium Planococcus antarcticus DSM 14505.</title>
        <authorList>
            <person name="Margolles A."/>
            <person name="Gueimonde M."/>
            <person name="Sanchez B."/>
        </authorList>
    </citation>
    <scope>NUCLEOTIDE SEQUENCE [LARGE SCALE GENOMIC DNA]</scope>
    <source>
        <strain evidence="2 3">DSM 14505</strain>
    </source>
</reference>
<protein>
    <submittedName>
        <fullName evidence="2">Uncharacterized protein</fullName>
    </submittedName>
</protein>
<reference evidence="1" key="3">
    <citation type="submission" date="2016-10" db="EMBL/GenBank/DDBJ databases">
        <authorList>
            <person name="See-Too W.S."/>
        </authorList>
    </citation>
    <scope>NUCLEOTIDE SEQUENCE</scope>
    <source>
        <strain evidence="1">DSM 14505</strain>
    </source>
</reference>
<evidence type="ECO:0000313" key="2">
    <source>
        <dbReference type="EMBL" id="EIM05076.1"/>
    </source>
</evidence>
<dbReference type="EMBL" id="CP016534">
    <property type="protein sequence ID" value="ANU10866.1"/>
    <property type="molecule type" value="Genomic_DNA"/>
</dbReference>
<sequence length="148" mass="16976">MVEIEFLADEHGNQQVIDLITSIADRGMNDEDYAELAARIAQLFDYMKDIGVPPIEKRTLYGISSVGNPITLVDVVKELNHHPPLMEARANWRPVGAFRAIFFYEEDDKGNQSIYFTKAVIKQETYSRDFEHAISASEKMMVEFFKPE</sequence>
<proteinExistence type="predicted"/>
<reference evidence="4" key="2">
    <citation type="submission" date="2016-07" db="EMBL/GenBank/DDBJ databases">
        <authorList>
            <person name="See-Too W.S."/>
        </authorList>
    </citation>
    <scope>NUCLEOTIDE SEQUENCE [LARGE SCALE GENOMIC DNA]</scope>
    <source>
        <strain evidence="4">DSM 14505</strain>
    </source>
</reference>
<keyword evidence="4" id="KW-1185">Reference proteome</keyword>
<dbReference type="eggNOG" id="ENOG5034AV0">
    <property type="taxonomic scope" value="Bacteria"/>
</dbReference>
<name>A0A1C7DH83_9BACL</name>
<dbReference type="OrthoDB" id="2972431at2"/>
<dbReference type="Proteomes" id="UP000004725">
    <property type="component" value="Unassembled WGS sequence"/>
</dbReference>
<evidence type="ECO:0000313" key="4">
    <source>
        <dbReference type="Proteomes" id="UP000092661"/>
    </source>
</evidence>
<dbReference type="AlphaFoldDB" id="A0A1C7DH83"/>
<dbReference type="RefSeq" id="WP_006831552.1">
    <property type="nucleotide sequence ID" value="NZ_AJYB01000094.1"/>
</dbReference>
<accession>A0A1C7DH83</accession>
<evidence type="ECO:0000313" key="1">
    <source>
        <dbReference type="EMBL" id="ANU10866.1"/>
    </source>
</evidence>
<gene>
    <name evidence="2" type="ORF">A1A1_18067</name>
    <name evidence="1" type="ORF">BBH88_11360</name>
</gene>
<dbReference type="KEGG" id="pana:BBH88_11360"/>